<reference evidence="2" key="1">
    <citation type="journal article" date="2019" name="Int. J. Syst. Evol. Microbiol.">
        <title>The Global Catalogue of Microorganisms (GCM) 10K type strain sequencing project: providing services to taxonomists for standard genome sequencing and annotation.</title>
        <authorList>
            <consortium name="The Broad Institute Genomics Platform"/>
            <consortium name="The Broad Institute Genome Sequencing Center for Infectious Disease"/>
            <person name="Wu L."/>
            <person name="Ma J."/>
        </authorList>
    </citation>
    <scope>NUCLEOTIDE SEQUENCE [LARGE SCALE GENOMIC DNA]</scope>
    <source>
        <strain evidence="2">TISTR 1571</strain>
    </source>
</reference>
<proteinExistence type="predicted"/>
<dbReference type="RefSeq" id="WP_377328543.1">
    <property type="nucleotide sequence ID" value="NZ_JBHUMZ010000019.1"/>
</dbReference>
<accession>A0ABW5QA46</accession>
<evidence type="ECO:0000313" key="2">
    <source>
        <dbReference type="Proteomes" id="UP001597452"/>
    </source>
</evidence>
<dbReference type="Proteomes" id="UP001597452">
    <property type="component" value="Unassembled WGS sequence"/>
</dbReference>
<dbReference type="InterPro" id="IPR021725">
    <property type="entry name" value="Cdd1"/>
</dbReference>
<sequence>MSIKLDLTDLERRKLRSAKIKIADLHLLRPDELAKAIQCTAERARFLTGLATFQQIPSIGYRMAYNLVYYLYIYTLHEIKDHDPQELFDCLEQRADEKIDPCVEDQIRCVVYYANHPDSTKQWYDFTEQRKADRLA</sequence>
<organism evidence="1 2">
    <name type="scientific">Piscibacillus salipiscarius</name>
    <dbReference type="NCBI Taxonomy" id="299480"/>
    <lineage>
        <taxon>Bacteria</taxon>
        <taxon>Bacillati</taxon>
        <taxon>Bacillota</taxon>
        <taxon>Bacilli</taxon>
        <taxon>Bacillales</taxon>
        <taxon>Bacillaceae</taxon>
        <taxon>Piscibacillus</taxon>
    </lineage>
</organism>
<keyword evidence="2" id="KW-1185">Reference proteome</keyword>
<name>A0ABW5QA46_9BACI</name>
<evidence type="ECO:0000313" key="1">
    <source>
        <dbReference type="EMBL" id="MFD2638789.1"/>
    </source>
</evidence>
<dbReference type="EMBL" id="JBHUMZ010000019">
    <property type="protein sequence ID" value="MFD2638789.1"/>
    <property type="molecule type" value="Genomic_DNA"/>
</dbReference>
<dbReference type="Pfam" id="PF11731">
    <property type="entry name" value="Cdd1"/>
    <property type="match status" value="1"/>
</dbReference>
<gene>
    <name evidence="1" type="ORF">ACFSW4_07935</name>
</gene>
<protein>
    <submittedName>
        <fullName evidence="1">Helix-hairpin-helix domain-containing protein</fullName>
    </submittedName>
</protein>
<comment type="caution">
    <text evidence="1">The sequence shown here is derived from an EMBL/GenBank/DDBJ whole genome shotgun (WGS) entry which is preliminary data.</text>
</comment>